<proteinExistence type="predicted"/>
<dbReference type="Pfam" id="PF04057">
    <property type="entry name" value="Rep-A_N"/>
    <property type="match status" value="1"/>
</dbReference>
<keyword evidence="4" id="KW-0413">Isomerase</keyword>
<dbReference type="GO" id="GO:0003755">
    <property type="term" value="F:peptidyl-prolyl cis-trans isomerase activity"/>
    <property type="evidence" value="ECO:0007669"/>
    <property type="project" value="UniProtKB-KW"/>
</dbReference>
<dbReference type="GO" id="GO:0003677">
    <property type="term" value="F:DNA binding"/>
    <property type="evidence" value="ECO:0007669"/>
    <property type="project" value="InterPro"/>
</dbReference>
<dbReference type="Gene3D" id="2.60.120.340">
    <property type="entry name" value="Nucleoplasmin core domain"/>
    <property type="match status" value="1"/>
</dbReference>
<evidence type="ECO:0000256" key="5">
    <source>
        <dbReference type="SAM" id="MobiDB-lite"/>
    </source>
</evidence>
<keyword evidence="8" id="KW-1185">Reference proteome</keyword>
<dbReference type="KEGG" id="pda:103718047"/>
<dbReference type="RefSeq" id="XP_038977587.1">
    <property type="nucleotide sequence ID" value="XM_039121659.1"/>
</dbReference>
<dbReference type="GeneID" id="103718047"/>
<dbReference type="EC" id="5.2.1.8" evidence="2"/>
<feature type="region of interest" description="Disordered" evidence="5">
    <location>
        <begin position="210"/>
        <end position="250"/>
    </location>
</feature>
<feature type="domain" description="Replication factor-A protein 1 N-terminal" evidence="6">
    <location>
        <begin position="349"/>
        <end position="444"/>
    </location>
</feature>
<dbReference type="PANTHER" id="PTHR43811">
    <property type="entry name" value="FKBP-TYPE PEPTIDYL-PROLYL CIS-TRANS ISOMERASE FKPA"/>
    <property type="match status" value="1"/>
</dbReference>
<dbReference type="OrthoDB" id="1902587at2759"/>
<dbReference type="Gene3D" id="2.40.50.140">
    <property type="entry name" value="Nucleic acid-binding proteins"/>
    <property type="match status" value="1"/>
</dbReference>
<dbReference type="InterPro" id="IPR041232">
    <property type="entry name" value="NPL"/>
</dbReference>
<name>A0A8B8ZW41_PHODC</name>
<protein>
    <recommendedName>
        <fullName evidence="2">peptidylprolyl isomerase</fullName>
        <ecNumber evidence="2">5.2.1.8</ecNumber>
    </recommendedName>
</protein>
<feature type="region of interest" description="Disordered" evidence="5">
    <location>
        <begin position="1"/>
        <end position="33"/>
    </location>
</feature>
<evidence type="ECO:0000259" key="6">
    <source>
        <dbReference type="Pfam" id="PF04057"/>
    </source>
</evidence>
<feature type="compositionally biased region" description="Basic and acidic residues" evidence="5">
    <location>
        <begin position="1"/>
        <end position="10"/>
    </location>
</feature>
<evidence type="ECO:0000256" key="1">
    <source>
        <dbReference type="ARBA" id="ARBA00000971"/>
    </source>
</evidence>
<dbReference type="AlphaFoldDB" id="A0A8B8ZW41"/>
<evidence type="ECO:0000313" key="9">
    <source>
        <dbReference type="RefSeq" id="XP_026664635.2"/>
    </source>
</evidence>
<dbReference type="PANTHER" id="PTHR43811:SF19">
    <property type="entry name" value="39 KDA FK506-BINDING NUCLEAR PROTEIN"/>
    <property type="match status" value="1"/>
</dbReference>
<comment type="catalytic activity">
    <reaction evidence="1">
        <text>[protein]-peptidylproline (omega=180) = [protein]-peptidylproline (omega=0)</text>
        <dbReference type="Rhea" id="RHEA:16237"/>
        <dbReference type="Rhea" id="RHEA-COMP:10747"/>
        <dbReference type="Rhea" id="RHEA-COMP:10748"/>
        <dbReference type="ChEBI" id="CHEBI:83833"/>
        <dbReference type="ChEBI" id="CHEBI:83834"/>
        <dbReference type="EC" id="5.2.1.8"/>
    </reaction>
</comment>
<dbReference type="InterPro" id="IPR012340">
    <property type="entry name" value="NA-bd_OB-fold"/>
</dbReference>
<feature type="compositionally biased region" description="Basic residues" evidence="5">
    <location>
        <begin position="11"/>
        <end position="26"/>
    </location>
</feature>
<dbReference type="Pfam" id="PF17800">
    <property type="entry name" value="NPL"/>
    <property type="match status" value="1"/>
</dbReference>
<evidence type="ECO:0000313" key="10">
    <source>
        <dbReference type="RefSeq" id="XP_038977587.1"/>
    </source>
</evidence>
<evidence type="ECO:0000256" key="3">
    <source>
        <dbReference type="ARBA" id="ARBA00023110"/>
    </source>
</evidence>
<dbReference type="RefSeq" id="XP_026664635.2">
    <property type="nucleotide sequence ID" value="XM_026808834.2"/>
</dbReference>
<reference evidence="9 10" key="1">
    <citation type="submission" date="2025-04" db="UniProtKB">
        <authorList>
            <consortium name="RefSeq"/>
        </authorList>
    </citation>
    <scope>IDENTIFICATION</scope>
    <source>
        <tissue evidence="9 10">Young leaves</tissue>
    </source>
</reference>
<gene>
    <name evidence="9 10" type="primary">LOC103718047</name>
</gene>
<sequence>MEQEKRDFFTTRRRSDRLHPIAKGRSRSPSPSPSPFRAMAFWGVEVKPGNHYMHLLNDFQGRLRICQATLGSGSAVTKSVLQCIVGNRSPILLCSLIPNVVETCHLELEFEEDGKVIFSVLGERSVHLSGYFLRPKILMGGDESDSYGEDIGEEDSSSYDKYESEFIDDGDDDFRCQPVVKSKSSMELENEEKDGFPISFFRRKKISTKTADGNSKLGDSTIHGSLESEEEDGNSKPAEGNAETGAAAVDEEKKRKINAISEGLESARVTFQPCDSSLLPSEMRFENNGIPKKKKKVKDGKPLEMISNGERVRGDPEQDRDDTEVGMVKMETKENDLLVEMLASTFSATGGGICKLLDKADVVFVEDIVVQVLDLNKVIDLDSVHDMVSEYLFTASDGSTELKAMLPAHAEVRSGMLENLCLIRIFDYTLDARTLIVRSCDVVAPSTKMEIKIDEPHGSSIPATRTFMTRRIFALDSLDATKTDWEIELQVKQKGDLRSYNNSKGNGLSLT</sequence>
<evidence type="ECO:0000259" key="7">
    <source>
        <dbReference type="Pfam" id="PF17800"/>
    </source>
</evidence>
<dbReference type="InterPro" id="IPR007199">
    <property type="entry name" value="Rep_factor-A_N"/>
</dbReference>
<dbReference type="GO" id="GO:0005634">
    <property type="term" value="C:nucleus"/>
    <property type="evidence" value="ECO:0007669"/>
    <property type="project" value="InterPro"/>
</dbReference>
<dbReference type="Proteomes" id="UP000228380">
    <property type="component" value="Unplaced"/>
</dbReference>
<accession>A0A8B8ZW41</accession>
<keyword evidence="3" id="KW-0697">Rotamase</keyword>
<dbReference type="GO" id="GO:0006260">
    <property type="term" value="P:DNA replication"/>
    <property type="evidence" value="ECO:0007669"/>
    <property type="project" value="InterPro"/>
</dbReference>
<evidence type="ECO:0000313" key="8">
    <source>
        <dbReference type="Proteomes" id="UP000228380"/>
    </source>
</evidence>
<evidence type="ECO:0000256" key="4">
    <source>
        <dbReference type="ARBA" id="ARBA00023235"/>
    </source>
</evidence>
<feature type="domain" description="Nucleoplasmin-like" evidence="7">
    <location>
        <begin position="41"/>
        <end position="132"/>
    </location>
</feature>
<evidence type="ECO:0000256" key="2">
    <source>
        <dbReference type="ARBA" id="ARBA00013194"/>
    </source>
</evidence>
<organism evidence="8 10">
    <name type="scientific">Phoenix dactylifera</name>
    <name type="common">Date palm</name>
    <dbReference type="NCBI Taxonomy" id="42345"/>
    <lineage>
        <taxon>Eukaryota</taxon>
        <taxon>Viridiplantae</taxon>
        <taxon>Streptophyta</taxon>
        <taxon>Embryophyta</taxon>
        <taxon>Tracheophyta</taxon>
        <taxon>Spermatophyta</taxon>
        <taxon>Magnoliopsida</taxon>
        <taxon>Liliopsida</taxon>
        <taxon>Arecaceae</taxon>
        <taxon>Coryphoideae</taxon>
        <taxon>Phoeniceae</taxon>
        <taxon>Phoenix</taxon>
    </lineage>
</organism>